<evidence type="ECO:0000313" key="1">
    <source>
        <dbReference type="EMBL" id="QCP34470.1"/>
    </source>
</evidence>
<keyword evidence="2" id="KW-1185">Reference proteome</keyword>
<dbReference type="EMBL" id="CP040058">
    <property type="protein sequence ID" value="QCP34470.1"/>
    <property type="molecule type" value="Genomic_DNA"/>
</dbReference>
<dbReference type="AlphaFoldDB" id="A0A4V1EG12"/>
<gene>
    <name evidence="1" type="ORF">AR1Y2_1016</name>
</gene>
<dbReference type="Proteomes" id="UP000298653">
    <property type="component" value="Chromosome"/>
</dbReference>
<sequence>MYPPSFINSSLGYCILIYKPCQEMGITYSVEKVVKKDKG</sequence>
<dbReference type="KEGG" id="arf:AR1Y2_1016"/>
<organism evidence="1 2">
    <name type="scientific">Anaerostipes rhamnosivorans</name>
    <dbReference type="NCBI Taxonomy" id="1229621"/>
    <lineage>
        <taxon>Bacteria</taxon>
        <taxon>Bacillati</taxon>
        <taxon>Bacillota</taxon>
        <taxon>Clostridia</taxon>
        <taxon>Lachnospirales</taxon>
        <taxon>Lachnospiraceae</taxon>
        <taxon>Anaerostipes</taxon>
    </lineage>
</organism>
<protein>
    <submittedName>
        <fullName evidence="1">Uncharacterized protein</fullName>
    </submittedName>
</protein>
<accession>A0A4V1EG12</accession>
<evidence type="ECO:0000313" key="2">
    <source>
        <dbReference type="Proteomes" id="UP000298653"/>
    </source>
</evidence>
<proteinExistence type="predicted"/>
<reference evidence="1 2" key="1">
    <citation type="submission" date="2019-05" db="EMBL/GenBank/DDBJ databases">
        <title>Complete genome sequencing of Anaerostipes rhamnosivorans.</title>
        <authorList>
            <person name="Bui T.P.N."/>
            <person name="de Vos W.M."/>
        </authorList>
    </citation>
    <scope>NUCLEOTIDE SEQUENCE [LARGE SCALE GENOMIC DNA]</scope>
    <source>
        <strain evidence="1 2">1y2</strain>
    </source>
</reference>
<name>A0A4V1EG12_9FIRM</name>